<protein>
    <submittedName>
        <fullName evidence="2">Amidohydrolase</fullName>
    </submittedName>
</protein>
<accession>A0ABV1DYB1</accession>
<evidence type="ECO:0000313" key="2">
    <source>
        <dbReference type="EMBL" id="MEQ2440048.1"/>
    </source>
</evidence>
<evidence type="ECO:0000313" key="3">
    <source>
        <dbReference type="Proteomes" id="UP001489509"/>
    </source>
</evidence>
<evidence type="ECO:0000259" key="1">
    <source>
        <dbReference type="Pfam" id="PF07969"/>
    </source>
</evidence>
<dbReference type="InterPro" id="IPR013108">
    <property type="entry name" value="Amidohydro_3"/>
</dbReference>
<organism evidence="2 3">
    <name type="scientific">Solibaculum intestinale</name>
    <dbReference type="NCBI Taxonomy" id="3133165"/>
    <lineage>
        <taxon>Bacteria</taxon>
        <taxon>Bacillati</taxon>
        <taxon>Bacillota</taxon>
        <taxon>Clostridia</taxon>
        <taxon>Eubacteriales</taxon>
        <taxon>Oscillospiraceae</taxon>
        <taxon>Solibaculum</taxon>
    </lineage>
</organism>
<dbReference type="SUPFAM" id="SSF51338">
    <property type="entry name" value="Composite domain of metallo-dependent hydrolases"/>
    <property type="match status" value="1"/>
</dbReference>
<dbReference type="PANTHER" id="PTHR22642:SF2">
    <property type="entry name" value="PROTEIN LONG AFTER FAR-RED 3"/>
    <property type="match status" value="1"/>
</dbReference>
<dbReference type="InterPro" id="IPR033932">
    <property type="entry name" value="YtcJ-like"/>
</dbReference>
<keyword evidence="3" id="KW-1185">Reference proteome</keyword>
<comment type="caution">
    <text evidence="2">The sequence shown here is derived from an EMBL/GenBank/DDBJ whole genome shotgun (WGS) entry which is preliminary data.</text>
</comment>
<dbReference type="CDD" id="cd01300">
    <property type="entry name" value="YtcJ_like"/>
    <property type="match status" value="1"/>
</dbReference>
<dbReference type="EMBL" id="JBBMFD010000004">
    <property type="protein sequence ID" value="MEQ2440048.1"/>
    <property type="molecule type" value="Genomic_DNA"/>
</dbReference>
<dbReference type="InterPro" id="IPR011059">
    <property type="entry name" value="Metal-dep_hydrolase_composite"/>
</dbReference>
<feature type="domain" description="Amidohydrolase 3" evidence="1">
    <location>
        <begin position="52"/>
        <end position="529"/>
    </location>
</feature>
<dbReference type="PANTHER" id="PTHR22642">
    <property type="entry name" value="IMIDAZOLONEPROPIONASE"/>
    <property type="match status" value="1"/>
</dbReference>
<dbReference type="Gene3D" id="3.10.310.70">
    <property type="match status" value="1"/>
</dbReference>
<dbReference type="SUPFAM" id="SSF51556">
    <property type="entry name" value="Metallo-dependent hydrolases"/>
    <property type="match status" value="1"/>
</dbReference>
<name>A0ABV1DYB1_9FIRM</name>
<dbReference type="Proteomes" id="UP001489509">
    <property type="component" value="Unassembled WGS sequence"/>
</dbReference>
<gene>
    <name evidence="2" type="ORF">WMO26_04320</name>
</gene>
<dbReference type="RefSeq" id="WP_349218397.1">
    <property type="nucleotide sequence ID" value="NZ_JBBMFD010000004.1"/>
</dbReference>
<dbReference type="Gene3D" id="3.20.20.140">
    <property type="entry name" value="Metal-dependent hydrolases"/>
    <property type="match status" value="1"/>
</dbReference>
<dbReference type="Pfam" id="PF07969">
    <property type="entry name" value="Amidohydro_3"/>
    <property type="match status" value="1"/>
</dbReference>
<dbReference type="InterPro" id="IPR032466">
    <property type="entry name" value="Metal_Hydrolase"/>
</dbReference>
<proteinExistence type="predicted"/>
<reference evidence="2 3" key="1">
    <citation type="submission" date="2024-03" db="EMBL/GenBank/DDBJ databases">
        <title>Human intestinal bacterial collection.</title>
        <authorList>
            <person name="Pauvert C."/>
            <person name="Hitch T.C.A."/>
            <person name="Clavel T."/>
        </authorList>
    </citation>
    <scope>NUCLEOTIDE SEQUENCE [LARGE SCALE GENOMIC DNA]</scope>
    <source>
        <strain evidence="2 3">CLA-JM-H44</strain>
    </source>
</reference>
<dbReference type="Gene3D" id="2.30.40.10">
    <property type="entry name" value="Urease, subunit C, domain 1"/>
    <property type="match status" value="1"/>
</dbReference>
<sequence>MKQTIYYGGDILTMEEPITVEAILVKDGIISQAGSLRDILAQKDEQTVLEHLHGKTLLPAFLDPHSHITALASTMGLAPLDGAGSFDDMVSRLEEFQHKRTIPAGQWLTGFGYDHNFLKEKAHPTKEVLDRAFPDTPVLITHASGHMGVANSAALTALGVTSHTPDPEGGKIGRMEGTMEPNGYLEETAFTSLSSKLPQPTLEQLLDQLDAAQKVYLQNGITTVQDGFTRPGEWAMLKAMAQAKRFLVDVVGYAALNGHRSLRTENPAYCKEYQNRLRIGGYKMFLDGSPQGKTAWLSEPYATSPDGYRGYPIYTDKQVYSLICQALQDGVPLLTHCNGDAAAQQLIDGFEKALSSYPNASSTRPVMIHAQTVRPDQLQRMAALSMIASFFVAHTYYWGDVHLQNLGLKRANRISPARTAGKLGVTYTFHQDTPVLPPNMIDTVWCAVNRVTKDGVTLGECERVTPLAALKAVTINAAYQYFEEDRKGSIRPGKLADLVILDRNPLTVNPMDIRDIRVVKTIKEGKTVYSAEEGSRSL</sequence>